<comment type="caution">
    <text evidence="2">The sequence shown here is derived from an EMBL/GenBank/DDBJ whole genome shotgun (WGS) entry which is preliminary data.</text>
</comment>
<gene>
    <name evidence="2" type="ORF">ACEU0G_002468</name>
</gene>
<accession>A0ABW7CUA6</accession>
<dbReference type="Proteomes" id="UP001605261">
    <property type="component" value="Unassembled WGS sequence"/>
</dbReference>
<keyword evidence="1" id="KW-0472">Membrane</keyword>
<keyword evidence="1" id="KW-0812">Transmembrane</keyword>
<evidence type="ECO:0000256" key="1">
    <source>
        <dbReference type="SAM" id="Phobius"/>
    </source>
</evidence>
<name>A0ABW7CUA6_9GAMM</name>
<dbReference type="RefSeq" id="WP_394161747.1">
    <property type="nucleotide sequence ID" value="NZ_JBHGCJ010000002.1"/>
</dbReference>
<feature type="transmembrane region" description="Helical" evidence="1">
    <location>
        <begin position="74"/>
        <end position="95"/>
    </location>
</feature>
<organism evidence="2 3">
    <name type="scientific">Stenotrophomonas nematodicola</name>
    <dbReference type="NCBI Taxonomy" id="2656746"/>
    <lineage>
        <taxon>Bacteria</taxon>
        <taxon>Pseudomonadati</taxon>
        <taxon>Pseudomonadota</taxon>
        <taxon>Gammaproteobacteria</taxon>
        <taxon>Lysobacterales</taxon>
        <taxon>Lysobacteraceae</taxon>
        <taxon>Stenotrophomonas</taxon>
    </lineage>
</organism>
<dbReference type="EMBL" id="JBHGCJ010000002">
    <property type="protein sequence ID" value="MFG6108527.1"/>
    <property type="molecule type" value="Genomic_DNA"/>
</dbReference>
<feature type="transmembrane region" description="Helical" evidence="1">
    <location>
        <begin position="16"/>
        <end position="38"/>
    </location>
</feature>
<proteinExistence type="predicted"/>
<reference evidence="2 3" key="1">
    <citation type="submission" date="2024-09" db="EMBL/GenBank/DDBJ databases">
        <authorList>
            <consortium name="All-Russian atlas of soil microorganisms"/>
            <consortium name="as a basis for the search for new antimicrobial producers and enzymes with unique properties"/>
            <person name="Sokolova E.A."/>
            <person name="Voronina E.N."/>
        </authorList>
    </citation>
    <scope>NUCLEOTIDE SEQUENCE [LARGE SCALE GENOMIC DNA]</scope>
    <source>
        <strain evidence="2 3">AF-22b-331.1</strain>
    </source>
</reference>
<evidence type="ECO:0008006" key="4">
    <source>
        <dbReference type="Google" id="ProtNLM"/>
    </source>
</evidence>
<sequence>MIDPASASLGKRHLDIAAVMWLLGVLGGAAVGVALSHMGYDGEGLALALTWLVNLGVAWHLANAAHAQGRRRWLWGMLAAIWPAASMGVCSFLNFSRWFGWSKPPA</sequence>
<evidence type="ECO:0000313" key="3">
    <source>
        <dbReference type="Proteomes" id="UP001605261"/>
    </source>
</evidence>
<feature type="transmembrane region" description="Helical" evidence="1">
    <location>
        <begin position="44"/>
        <end position="62"/>
    </location>
</feature>
<keyword evidence="1" id="KW-1133">Transmembrane helix</keyword>
<protein>
    <recommendedName>
        <fullName evidence="4">DUF805 domain-containing protein</fullName>
    </recommendedName>
</protein>
<keyword evidence="3" id="KW-1185">Reference proteome</keyword>
<evidence type="ECO:0000313" key="2">
    <source>
        <dbReference type="EMBL" id="MFG6108527.1"/>
    </source>
</evidence>